<feature type="compositionally biased region" description="Polar residues" evidence="1">
    <location>
        <begin position="207"/>
        <end position="225"/>
    </location>
</feature>
<sequence>MCDLLGKELETELISLLSPRLRTSPLKSSHTHPSVGVQRVLSRLPSQVDKRTTDDFVFKQQERLGALSSERSRGWKNRPAQHFESEEQRQREGASGAGERRSKWSRREKEQVEQEREGASGAGERRSKWSKREKEQVEQEREGASGAGERRSKWSRREKEQEINVLGPLGAAVISQLSVCDRLRALRGPCHRPHTSGRRDGLVASDGSVTPPQSSGLCLQSLSKI</sequence>
<evidence type="ECO:0000313" key="2">
    <source>
        <dbReference type="EMBL" id="CAB1432791.1"/>
    </source>
</evidence>
<evidence type="ECO:0000313" key="3">
    <source>
        <dbReference type="Proteomes" id="UP001153269"/>
    </source>
</evidence>
<evidence type="ECO:0000256" key="1">
    <source>
        <dbReference type="SAM" id="MobiDB-lite"/>
    </source>
</evidence>
<dbReference type="AlphaFoldDB" id="A0A9N7UMG3"/>
<organism evidence="2 3">
    <name type="scientific">Pleuronectes platessa</name>
    <name type="common">European plaice</name>
    <dbReference type="NCBI Taxonomy" id="8262"/>
    <lineage>
        <taxon>Eukaryota</taxon>
        <taxon>Metazoa</taxon>
        <taxon>Chordata</taxon>
        <taxon>Craniata</taxon>
        <taxon>Vertebrata</taxon>
        <taxon>Euteleostomi</taxon>
        <taxon>Actinopterygii</taxon>
        <taxon>Neopterygii</taxon>
        <taxon>Teleostei</taxon>
        <taxon>Neoteleostei</taxon>
        <taxon>Acanthomorphata</taxon>
        <taxon>Carangaria</taxon>
        <taxon>Pleuronectiformes</taxon>
        <taxon>Pleuronectoidei</taxon>
        <taxon>Pleuronectidae</taxon>
        <taxon>Pleuronectes</taxon>
    </lineage>
</organism>
<name>A0A9N7UMG3_PLEPL</name>
<dbReference type="EMBL" id="CADEAL010001477">
    <property type="protein sequence ID" value="CAB1432791.1"/>
    <property type="molecule type" value="Genomic_DNA"/>
</dbReference>
<comment type="caution">
    <text evidence="2">The sequence shown here is derived from an EMBL/GenBank/DDBJ whole genome shotgun (WGS) entry which is preliminary data.</text>
</comment>
<accession>A0A9N7UMG3</accession>
<keyword evidence="3" id="KW-1185">Reference proteome</keyword>
<proteinExistence type="predicted"/>
<feature type="compositionally biased region" description="Basic and acidic residues" evidence="1">
    <location>
        <begin position="81"/>
        <end position="158"/>
    </location>
</feature>
<gene>
    <name evidence="2" type="ORF">PLEPLA_LOCUS20877</name>
</gene>
<reference evidence="2" key="1">
    <citation type="submission" date="2020-03" db="EMBL/GenBank/DDBJ databases">
        <authorList>
            <person name="Weist P."/>
        </authorList>
    </citation>
    <scope>NUCLEOTIDE SEQUENCE</scope>
</reference>
<feature type="region of interest" description="Disordered" evidence="1">
    <location>
        <begin position="188"/>
        <end position="225"/>
    </location>
</feature>
<dbReference type="Proteomes" id="UP001153269">
    <property type="component" value="Unassembled WGS sequence"/>
</dbReference>
<protein>
    <submittedName>
        <fullName evidence="2">Uncharacterized protein</fullName>
    </submittedName>
</protein>
<feature type="region of interest" description="Disordered" evidence="1">
    <location>
        <begin position="68"/>
        <end position="158"/>
    </location>
</feature>